<comment type="caution">
    <text evidence="2">The sequence shown here is derived from an EMBL/GenBank/DDBJ whole genome shotgun (WGS) entry which is preliminary data.</text>
</comment>
<sequence length="113" mass="11870">MAATAALASDAKPEPSLPITMSHVLPDACTMTVSGQSFALPKNDAAALAALQDLRRTWATASIGSAADIPYRCTAAVLLIAQQAGFDRIGFVGLPTPKPSPRRPSKSERLRPR</sequence>
<reference evidence="2 3" key="1">
    <citation type="journal article" date="2016" name="Front. Microbiol.">
        <title>Genomic Resource of Rice Seed Associated Bacteria.</title>
        <authorList>
            <person name="Midha S."/>
            <person name="Bansal K."/>
            <person name="Sharma S."/>
            <person name="Kumar N."/>
            <person name="Patil P.P."/>
            <person name="Chaudhry V."/>
            <person name="Patil P.B."/>
        </authorList>
    </citation>
    <scope>NUCLEOTIDE SEQUENCE [LARGE SCALE GENOMIC DNA]</scope>
    <source>
        <strain evidence="2 3">NS319</strain>
    </source>
</reference>
<dbReference type="PATRIC" id="fig|33051.3.peg.1101"/>
<proteinExistence type="predicted"/>
<dbReference type="RefSeq" id="WP_058734767.1">
    <property type="nucleotide sequence ID" value="NZ_LDTD01000168.1"/>
</dbReference>
<gene>
    <name evidence="2" type="ORF">NS319_17620</name>
</gene>
<name>A0A147HS40_9SPHN</name>
<dbReference type="EMBL" id="LDTD01000168">
    <property type="protein sequence ID" value="KTT66596.1"/>
    <property type="molecule type" value="Genomic_DNA"/>
</dbReference>
<dbReference type="AlphaFoldDB" id="A0A147HS40"/>
<accession>A0A147HS40</accession>
<evidence type="ECO:0000313" key="3">
    <source>
        <dbReference type="Proteomes" id="UP000072867"/>
    </source>
</evidence>
<evidence type="ECO:0000313" key="2">
    <source>
        <dbReference type="EMBL" id="KTT66596.1"/>
    </source>
</evidence>
<protein>
    <submittedName>
        <fullName evidence="2">Uncharacterized protein</fullName>
    </submittedName>
</protein>
<feature type="region of interest" description="Disordered" evidence="1">
    <location>
        <begin position="92"/>
        <end position="113"/>
    </location>
</feature>
<organism evidence="2 3">
    <name type="scientific">Sphingomonas sanguinis</name>
    <dbReference type="NCBI Taxonomy" id="33051"/>
    <lineage>
        <taxon>Bacteria</taxon>
        <taxon>Pseudomonadati</taxon>
        <taxon>Pseudomonadota</taxon>
        <taxon>Alphaproteobacteria</taxon>
        <taxon>Sphingomonadales</taxon>
        <taxon>Sphingomonadaceae</taxon>
        <taxon>Sphingomonas</taxon>
    </lineage>
</organism>
<dbReference type="Proteomes" id="UP000072867">
    <property type="component" value="Unassembled WGS sequence"/>
</dbReference>
<evidence type="ECO:0000256" key="1">
    <source>
        <dbReference type="SAM" id="MobiDB-lite"/>
    </source>
</evidence>